<dbReference type="EMBL" id="BFAA01019157">
    <property type="protein sequence ID" value="GCB81900.1"/>
    <property type="molecule type" value="Genomic_DNA"/>
</dbReference>
<reference evidence="2 3" key="1">
    <citation type="journal article" date="2018" name="Nat. Ecol. Evol.">
        <title>Shark genomes provide insights into elasmobranch evolution and the origin of vertebrates.</title>
        <authorList>
            <person name="Hara Y"/>
            <person name="Yamaguchi K"/>
            <person name="Onimaru K"/>
            <person name="Kadota M"/>
            <person name="Koyanagi M"/>
            <person name="Keeley SD"/>
            <person name="Tatsumi K"/>
            <person name="Tanaka K"/>
            <person name="Motone F"/>
            <person name="Kageyama Y"/>
            <person name="Nozu R"/>
            <person name="Adachi N"/>
            <person name="Nishimura O"/>
            <person name="Nakagawa R"/>
            <person name="Tanegashima C"/>
            <person name="Kiyatake I"/>
            <person name="Matsumoto R"/>
            <person name="Murakumo K"/>
            <person name="Nishida K"/>
            <person name="Terakita A"/>
            <person name="Kuratani S"/>
            <person name="Sato K"/>
            <person name="Hyodo S Kuraku.S."/>
        </authorList>
    </citation>
    <scope>NUCLEOTIDE SEQUENCE [LARGE SCALE GENOMIC DNA]</scope>
</reference>
<name>A0A401Q946_SCYTO</name>
<feature type="domain" description="3'-5' exonuclease" evidence="1">
    <location>
        <begin position="4"/>
        <end position="86"/>
    </location>
</feature>
<dbReference type="OrthoDB" id="18193at2759"/>
<evidence type="ECO:0000313" key="2">
    <source>
        <dbReference type="EMBL" id="GCB81900.1"/>
    </source>
</evidence>
<feature type="non-terminal residue" evidence="2">
    <location>
        <position position="1"/>
    </location>
</feature>
<dbReference type="Pfam" id="PF01612">
    <property type="entry name" value="DNA_pol_A_exo1"/>
    <property type="match status" value="1"/>
</dbReference>
<dbReference type="InterPro" id="IPR052408">
    <property type="entry name" value="Exonuclease_MUT-7-like"/>
</dbReference>
<dbReference type="InterPro" id="IPR012337">
    <property type="entry name" value="RNaseH-like_sf"/>
</dbReference>
<sequence>AGGVVGIDMEWRPTFGVLTNTRVSVIQIAMKDCVYLLDLPQLVKQSESECRRAELTHFIQTLFTDQTITKLGYATAGDLQTLSTAYPMLKDVVQFTAGVLDLLNVHKEVCPWPAGHISYLD</sequence>
<comment type="caution">
    <text evidence="2">The sequence shown here is derived from an EMBL/GenBank/DDBJ whole genome shotgun (WGS) entry which is preliminary data.</text>
</comment>
<dbReference type="GO" id="GO:0003676">
    <property type="term" value="F:nucleic acid binding"/>
    <property type="evidence" value="ECO:0007669"/>
    <property type="project" value="InterPro"/>
</dbReference>
<dbReference type="GO" id="GO:0006139">
    <property type="term" value="P:nucleobase-containing compound metabolic process"/>
    <property type="evidence" value="ECO:0007669"/>
    <property type="project" value="InterPro"/>
</dbReference>
<dbReference type="InterPro" id="IPR002562">
    <property type="entry name" value="3'-5'_exonuclease_dom"/>
</dbReference>
<accession>A0A401Q946</accession>
<keyword evidence="3" id="KW-1185">Reference proteome</keyword>
<dbReference type="PANTHER" id="PTHR47765:SF2">
    <property type="entry name" value="EXONUCLEASE MUT-7 HOMOLOG"/>
    <property type="match status" value="1"/>
</dbReference>
<organism evidence="2 3">
    <name type="scientific">Scyliorhinus torazame</name>
    <name type="common">Cloudy catshark</name>
    <name type="synonym">Catulus torazame</name>
    <dbReference type="NCBI Taxonomy" id="75743"/>
    <lineage>
        <taxon>Eukaryota</taxon>
        <taxon>Metazoa</taxon>
        <taxon>Chordata</taxon>
        <taxon>Craniata</taxon>
        <taxon>Vertebrata</taxon>
        <taxon>Chondrichthyes</taxon>
        <taxon>Elasmobranchii</taxon>
        <taxon>Galeomorphii</taxon>
        <taxon>Galeoidea</taxon>
        <taxon>Carcharhiniformes</taxon>
        <taxon>Scyliorhinidae</taxon>
        <taxon>Scyliorhinus</taxon>
    </lineage>
</organism>
<evidence type="ECO:0000313" key="3">
    <source>
        <dbReference type="Proteomes" id="UP000288216"/>
    </source>
</evidence>
<dbReference type="AlphaFoldDB" id="A0A401Q946"/>
<dbReference type="SUPFAM" id="SSF53098">
    <property type="entry name" value="Ribonuclease H-like"/>
    <property type="match status" value="1"/>
</dbReference>
<dbReference type="Proteomes" id="UP000288216">
    <property type="component" value="Unassembled WGS sequence"/>
</dbReference>
<dbReference type="Gene3D" id="3.30.420.10">
    <property type="entry name" value="Ribonuclease H-like superfamily/Ribonuclease H"/>
    <property type="match status" value="1"/>
</dbReference>
<protein>
    <recommendedName>
        <fullName evidence="1">3'-5' exonuclease domain-containing protein</fullName>
    </recommendedName>
</protein>
<dbReference type="STRING" id="75743.A0A401Q946"/>
<evidence type="ECO:0000259" key="1">
    <source>
        <dbReference type="Pfam" id="PF01612"/>
    </source>
</evidence>
<dbReference type="GO" id="GO:0008408">
    <property type="term" value="F:3'-5' exonuclease activity"/>
    <property type="evidence" value="ECO:0007669"/>
    <property type="project" value="InterPro"/>
</dbReference>
<dbReference type="InterPro" id="IPR036397">
    <property type="entry name" value="RNaseH_sf"/>
</dbReference>
<gene>
    <name evidence="2" type="ORF">scyTo_0021484</name>
</gene>
<dbReference type="PANTHER" id="PTHR47765">
    <property type="entry name" value="3'-5' EXONUCLEASE DOMAIN-CONTAINING PROTEIN"/>
    <property type="match status" value="1"/>
</dbReference>
<proteinExistence type="predicted"/>